<keyword evidence="1" id="KW-0732">Signal</keyword>
<keyword evidence="4" id="KW-1185">Reference proteome</keyword>
<dbReference type="GO" id="GO:0009627">
    <property type="term" value="P:systemic acquired resistance"/>
    <property type="evidence" value="ECO:0007669"/>
    <property type="project" value="InterPro"/>
</dbReference>
<feature type="signal peptide" evidence="1">
    <location>
        <begin position="1"/>
        <end position="18"/>
    </location>
</feature>
<dbReference type="EMBL" id="PKMF04000269">
    <property type="protein sequence ID" value="KAK7840095.1"/>
    <property type="molecule type" value="Genomic_DNA"/>
</dbReference>
<accession>A0AAW0KKT3</accession>
<feature type="domain" description="Expansin-like EG45" evidence="2">
    <location>
        <begin position="17"/>
        <end position="86"/>
    </location>
</feature>
<evidence type="ECO:0000259" key="2">
    <source>
        <dbReference type="PROSITE" id="PS50842"/>
    </source>
</evidence>
<protein>
    <submittedName>
        <fullName evidence="3">Eg45-like domain containing protein</fullName>
    </submittedName>
</protein>
<dbReference type="Proteomes" id="UP000237347">
    <property type="component" value="Unassembled WGS sequence"/>
</dbReference>
<dbReference type="Gene3D" id="2.40.40.10">
    <property type="entry name" value="RlpA-like domain"/>
    <property type="match status" value="1"/>
</dbReference>
<dbReference type="PANTHER" id="PTHR47295:SF14">
    <property type="entry name" value="OS06G0688300 PROTEIN"/>
    <property type="match status" value="1"/>
</dbReference>
<proteinExistence type="predicted"/>
<dbReference type="InterPro" id="IPR036908">
    <property type="entry name" value="RlpA-like_sf"/>
</dbReference>
<feature type="chain" id="PRO_5043945572" evidence="1">
    <location>
        <begin position="19"/>
        <end position="108"/>
    </location>
</feature>
<sequence>MVTISICLALVESAYSGAATFYSPYVPSACFGIQDEGYYVAGVGDELWDNGAACGLLYEVVCTGPVSQGVPQPCTNEAVIKLILNESNKQIISFEKKYVKQKTIDIRP</sequence>
<evidence type="ECO:0000256" key="1">
    <source>
        <dbReference type="SAM" id="SignalP"/>
    </source>
</evidence>
<dbReference type="AlphaFoldDB" id="A0AAW0KKT3"/>
<evidence type="ECO:0000313" key="3">
    <source>
        <dbReference type="EMBL" id="KAK7840095.1"/>
    </source>
</evidence>
<reference evidence="3 4" key="1">
    <citation type="journal article" date="2018" name="Sci. Data">
        <title>The draft genome sequence of cork oak.</title>
        <authorList>
            <person name="Ramos A.M."/>
            <person name="Usie A."/>
            <person name="Barbosa P."/>
            <person name="Barros P.M."/>
            <person name="Capote T."/>
            <person name="Chaves I."/>
            <person name="Simoes F."/>
            <person name="Abreu I."/>
            <person name="Carrasquinho I."/>
            <person name="Faro C."/>
            <person name="Guimaraes J.B."/>
            <person name="Mendonca D."/>
            <person name="Nobrega F."/>
            <person name="Rodrigues L."/>
            <person name="Saibo N.J.M."/>
            <person name="Varela M.C."/>
            <person name="Egas C."/>
            <person name="Matos J."/>
            <person name="Miguel C.M."/>
            <person name="Oliveira M.M."/>
            <person name="Ricardo C.P."/>
            <person name="Goncalves S."/>
        </authorList>
    </citation>
    <scope>NUCLEOTIDE SEQUENCE [LARGE SCALE GENOMIC DNA]</scope>
    <source>
        <strain evidence="4">cv. HL8</strain>
    </source>
</reference>
<dbReference type="PANTHER" id="PTHR47295">
    <property type="entry name" value="EG45-LIKE DOMAIN CONTAINING PROTEIN 1-RELATED"/>
    <property type="match status" value="1"/>
</dbReference>
<gene>
    <name evidence="3" type="primary">CjBAp12_20</name>
    <name evidence="3" type="ORF">CFP56_017180</name>
</gene>
<dbReference type="InterPro" id="IPR044206">
    <property type="entry name" value="EGC1/2"/>
</dbReference>
<evidence type="ECO:0000313" key="4">
    <source>
        <dbReference type="Proteomes" id="UP000237347"/>
    </source>
</evidence>
<comment type="caution">
    <text evidence="3">The sequence shown here is derived from an EMBL/GenBank/DDBJ whole genome shotgun (WGS) entry which is preliminary data.</text>
</comment>
<organism evidence="3 4">
    <name type="scientific">Quercus suber</name>
    <name type="common">Cork oak</name>
    <dbReference type="NCBI Taxonomy" id="58331"/>
    <lineage>
        <taxon>Eukaryota</taxon>
        <taxon>Viridiplantae</taxon>
        <taxon>Streptophyta</taxon>
        <taxon>Embryophyta</taxon>
        <taxon>Tracheophyta</taxon>
        <taxon>Spermatophyta</taxon>
        <taxon>Magnoliopsida</taxon>
        <taxon>eudicotyledons</taxon>
        <taxon>Gunneridae</taxon>
        <taxon>Pentapetalae</taxon>
        <taxon>rosids</taxon>
        <taxon>fabids</taxon>
        <taxon>Fagales</taxon>
        <taxon>Fagaceae</taxon>
        <taxon>Quercus</taxon>
    </lineage>
</organism>
<dbReference type="CDD" id="cd22269">
    <property type="entry name" value="DPBB_EG45-like"/>
    <property type="match status" value="1"/>
</dbReference>
<dbReference type="GO" id="GO:0048046">
    <property type="term" value="C:apoplast"/>
    <property type="evidence" value="ECO:0007669"/>
    <property type="project" value="InterPro"/>
</dbReference>
<name>A0AAW0KKT3_QUESU</name>
<dbReference type="PROSITE" id="PS50842">
    <property type="entry name" value="EXPANSIN_EG45"/>
    <property type="match status" value="1"/>
</dbReference>
<dbReference type="InterPro" id="IPR007112">
    <property type="entry name" value="Expansin/allergen_DPBB_dom"/>
</dbReference>
<dbReference type="SUPFAM" id="SSF50685">
    <property type="entry name" value="Barwin-like endoglucanases"/>
    <property type="match status" value="1"/>
</dbReference>